<name>A0ABR2N572_9ASPA</name>
<evidence type="ECO:0000256" key="4">
    <source>
        <dbReference type="SAM" id="MobiDB-lite"/>
    </source>
</evidence>
<dbReference type="Gene3D" id="3.40.50.2000">
    <property type="entry name" value="Glycogen Phosphorylase B"/>
    <property type="match status" value="2"/>
</dbReference>
<organism evidence="5 6">
    <name type="scientific">Platanthera guangdongensis</name>
    <dbReference type="NCBI Taxonomy" id="2320717"/>
    <lineage>
        <taxon>Eukaryota</taxon>
        <taxon>Viridiplantae</taxon>
        <taxon>Streptophyta</taxon>
        <taxon>Embryophyta</taxon>
        <taxon>Tracheophyta</taxon>
        <taxon>Spermatophyta</taxon>
        <taxon>Magnoliopsida</taxon>
        <taxon>Liliopsida</taxon>
        <taxon>Asparagales</taxon>
        <taxon>Orchidaceae</taxon>
        <taxon>Orchidoideae</taxon>
        <taxon>Orchideae</taxon>
        <taxon>Orchidinae</taxon>
        <taxon>Platanthera</taxon>
    </lineage>
</organism>
<evidence type="ECO:0000256" key="1">
    <source>
        <dbReference type="ARBA" id="ARBA00009995"/>
    </source>
</evidence>
<dbReference type="PROSITE" id="PS00375">
    <property type="entry name" value="UDPGT"/>
    <property type="match status" value="1"/>
</dbReference>
<keyword evidence="6" id="KW-1185">Reference proteome</keyword>
<accession>A0ABR2N572</accession>
<gene>
    <name evidence="5" type="primary">GT7</name>
    <name evidence="5" type="ORF">KSP40_PGU018629</name>
</gene>
<dbReference type="InterPro" id="IPR002213">
    <property type="entry name" value="UDP_glucos_trans"/>
</dbReference>
<comment type="caution">
    <text evidence="5">The sequence shown here is derived from an EMBL/GenBank/DDBJ whole genome shotgun (WGS) entry which is preliminary data.</text>
</comment>
<dbReference type="Pfam" id="PF00201">
    <property type="entry name" value="UDPGT"/>
    <property type="match status" value="1"/>
</dbReference>
<proteinExistence type="inferred from homology"/>
<dbReference type="PANTHER" id="PTHR48047:SF45">
    <property type="entry name" value="SCOPOLETIN GLUCOSYLTRANSFERASE-LIKE"/>
    <property type="match status" value="1"/>
</dbReference>
<reference evidence="5 6" key="1">
    <citation type="journal article" date="2022" name="Nat. Plants">
        <title>Genomes of leafy and leafless Platanthera orchids illuminate the evolution of mycoheterotrophy.</title>
        <authorList>
            <person name="Li M.H."/>
            <person name="Liu K.W."/>
            <person name="Li Z."/>
            <person name="Lu H.C."/>
            <person name="Ye Q.L."/>
            <person name="Zhang D."/>
            <person name="Wang J.Y."/>
            <person name="Li Y.F."/>
            <person name="Zhong Z.M."/>
            <person name="Liu X."/>
            <person name="Yu X."/>
            <person name="Liu D.K."/>
            <person name="Tu X.D."/>
            <person name="Liu B."/>
            <person name="Hao Y."/>
            <person name="Liao X.Y."/>
            <person name="Jiang Y.T."/>
            <person name="Sun W.H."/>
            <person name="Chen J."/>
            <person name="Chen Y.Q."/>
            <person name="Ai Y."/>
            <person name="Zhai J.W."/>
            <person name="Wu S.S."/>
            <person name="Zhou Z."/>
            <person name="Hsiao Y.Y."/>
            <person name="Wu W.L."/>
            <person name="Chen Y.Y."/>
            <person name="Lin Y.F."/>
            <person name="Hsu J.L."/>
            <person name="Li C.Y."/>
            <person name="Wang Z.W."/>
            <person name="Zhao X."/>
            <person name="Zhong W.Y."/>
            <person name="Ma X.K."/>
            <person name="Ma L."/>
            <person name="Huang J."/>
            <person name="Chen G.Z."/>
            <person name="Huang M.Z."/>
            <person name="Huang L."/>
            <person name="Peng D.H."/>
            <person name="Luo Y.B."/>
            <person name="Zou S.Q."/>
            <person name="Chen S.P."/>
            <person name="Lan S."/>
            <person name="Tsai W.C."/>
            <person name="Van de Peer Y."/>
            <person name="Liu Z.J."/>
        </authorList>
    </citation>
    <scope>NUCLEOTIDE SEQUENCE [LARGE SCALE GENOMIC DNA]</scope>
    <source>
        <strain evidence="5">Lor288</strain>
    </source>
</reference>
<evidence type="ECO:0000256" key="3">
    <source>
        <dbReference type="ARBA" id="ARBA00022679"/>
    </source>
</evidence>
<sequence>MVSHGASDLHILFFPFMMQGHMLPLVDMAKLFAAHGAAVTILTTPANADIIRPTIPCSVQLHIIPFPSAQFGLPQGCEIHSSILSDDLRVKFIKAIASLRHPFDQVLTVLRPHCVVTDMFMPWTHQIAAAKGIPRIIFHGTNYFSLCASQAFFRCRHLLDSAGEPLIELPGLPHRIQMLKTQIIDFEKLAGTPMEFMVELLKEVREVEPKSYGAVMNSFYELEPEYVRWHREETRTKTWHVGPVSLCNEAAAEKSARGSGGGGGGEQMPGYAGECLKWLDGKPAGSVVYVCFGSVSVFAAAQLREMALGLEASGQAFVWVVGNAGDEWVPDQGYYERIEGRGMVVRGWAPQLLILNHAAVGGFVTHCGWNSSLEGICAGLPLVTWPLNAEQFYNERFLVEVLKIGVAVGSEVFSFTPEGRPVVEGAKLEVAVRRVMGDDEEAGERRRRARETAKMARRAVEEGGSSYMEIERLIQELIEEFTRKESLTPDRIAVQIILSPADRASPTLRGGIVSALYPNKGKTDGLKPVIAQAAYPSKLPAEIATSLLTAQTAETAELCGDILQIQRIRNYLLLDFHCQPAYKVISDAFFPIAERTENPIARRLIVAQAETCCILQSAIRNCFTSEPPTSPPSRLAQAAQPAHHKSIFT</sequence>
<evidence type="ECO:0000313" key="6">
    <source>
        <dbReference type="Proteomes" id="UP001412067"/>
    </source>
</evidence>
<keyword evidence="2" id="KW-0328">Glycosyltransferase</keyword>
<dbReference type="Proteomes" id="UP001412067">
    <property type="component" value="Unassembled WGS sequence"/>
</dbReference>
<dbReference type="EMBL" id="JBBWWR010000001">
    <property type="protein sequence ID" value="KAK8971269.1"/>
    <property type="molecule type" value="Genomic_DNA"/>
</dbReference>
<comment type="similarity">
    <text evidence="1">Belongs to the UDP-glycosyltransferase family.</text>
</comment>
<dbReference type="InterPro" id="IPR035595">
    <property type="entry name" value="UDP_glycos_trans_CS"/>
</dbReference>
<keyword evidence="3" id="KW-0808">Transferase</keyword>
<protein>
    <submittedName>
        <fullName evidence="5">UDP-glucose flavonoid 3-O-glucosyltransferase 7</fullName>
    </submittedName>
</protein>
<dbReference type="CDD" id="cd03784">
    <property type="entry name" value="GT1_Gtf-like"/>
    <property type="match status" value="1"/>
</dbReference>
<feature type="region of interest" description="Disordered" evidence="4">
    <location>
        <begin position="626"/>
        <end position="649"/>
    </location>
</feature>
<evidence type="ECO:0000256" key="2">
    <source>
        <dbReference type="ARBA" id="ARBA00022676"/>
    </source>
</evidence>
<dbReference type="PANTHER" id="PTHR48047">
    <property type="entry name" value="GLYCOSYLTRANSFERASE"/>
    <property type="match status" value="1"/>
</dbReference>
<dbReference type="SUPFAM" id="SSF53756">
    <property type="entry name" value="UDP-Glycosyltransferase/glycogen phosphorylase"/>
    <property type="match status" value="1"/>
</dbReference>
<evidence type="ECO:0000313" key="5">
    <source>
        <dbReference type="EMBL" id="KAK8971269.1"/>
    </source>
</evidence>